<gene>
    <name evidence="1" type="ORF">GTP55_10410</name>
</gene>
<protein>
    <submittedName>
        <fullName evidence="1">Uncharacterized protein</fullName>
    </submittedName>
</protein>
<reference evidence="1 2" key="1">
    <citation type="submission" date="2019-12" db="EMBL/GenBank/DDBJ databases">
        <title>Novel species isolated from a subtropical stream in China.</title>
        <authorList>
            <person name="Lu H."/>
        </authorList>
    </citation>
    <scope>NUCLEOTIDE SEQUENCE [LARGE SCALE GENOMIC DNA]</scope>
    <source>
        <strain evidence="1 2">FT109W</strain>
    </source>
</reference>
<name>A0ABW9WHY2_9BURK</name>
<keyword evidence="2" id="KW-1185">Reference proteome</keyword>
<proteinExistence type="predicted"/>
<dbReference type="RefSeq" id="WP_161044851.1">
    <property type="nucleotide sequence ID" value="NZ_WWCS01000005.1"/>
</dbReference>
<sequence length="109" mass="11841">MVTLNEDSVVRVGIYTARVKDHIAWGRLKRNAAGEFVTTGAHPHAPLLIPDPPPYVPPKIAPNSLAGLQARGYRVMRGNTPEEDRVEIGGGFFRITAAIQNGLIKADEN</sequence>
<evidence type="ECO:0000313" key="2">
    <source>
        <dbReference type="Proteomes" id="UP000466332"/>
    </source>
</evidence>
<dbReference type="Proteomes" id="UP000466332">
    <property type="component" value="Unassembled WGS sequence"/>
</dbReference>
<organism evidence="1 2">
    <name type="scientific">Duganella margarita</name>
    <dbReference type="NCBI Taxonomy" id="2692170"/>
    <lineage>
        <taxon>Bacteria</taxon>
        <taxon>Pseudomonadati</taxon>
        <taxon>Pseudomonadota</taxon>
        <taxon>Betaproteobacteria</taxon>
        <taxon>Burkholderiales</taxon>
        <taxon>Oxalobacteraceae</taxon>
        <taxon>Telluria group</taxon>
        <taxon>Duganella</taxon>
    </lineage>
</organism>
<accession>A0ABW9WHY2</accession>
<comment type="caution">
    <text evidence="1">The sequence shown here is derived from an EMBL/GenBank/DDBJ whole genome shotgun (WGS) entry which is preliminary data.</text>
</comment>
<dbReference type="EMBL" id="WWCS01000005">
    <property type="protein sequence ID" value="MYN39785.1"/>
    <property type="molecule type" value="Genomic_DNA"/>
</dbReference>
<evidence type="ECO:0000313" key="1">
    <source>
        <dbReference type="EMBL" id="MYN39785.1"/>
    </source>
</evidence>